<dbReference type="InterPro" id="IPR016602">
    <property type="entry name" value="UCP012666"/>
</dbReference>
<dbReference type="Pfam" id="PF04107">
    <property type="entry name" value="GCS2"/>
    <property type="match status" value="1"/>
</dbReference>
<dbReference type="SUPFAM" id="SSF55931">
    <property type="entry name" value="Glutamine synthetase/guanido kinase"/>
    <property type="match status" value="1"/>
</dbReference>
<dbReference type="GO" id="GO:0016879">
    <property type="term" value="F:ligase activity, forming carbon-nitrogen bonds"/>
    <property type="evidence" value="ECO:0007669"/>
    <property type="project" value="TreeGrafter"/>
</dbReference>
<dbReference type="InterPro" id="IPR050141">
    <property type="entry name" value="GCL_type2/YbdK_subfam"/>
</dbReference>
<dbReference type="EMBL" id="MPNX01000007">
    <property type="protein sequence ID" value="OOY35110.1"/>
    <property type="molecule type" value="Genomic_DNA"/>
</dbReference>
<evidence type="ECO:0000313" key="1">
    <source>
        <dbReference type="EMBL" id="KHF25354.1"/>
    </source>
</evidence>
<name>A0A0B0HBY8_SOVGS</name>
<dbReference type="PIRSF" id="PIRSF012666">
    <property type="entry name" value="UCP012666"/>
    <property type="match status" value="1"/>
</dbReference>
<dbReference type="InterPro" id="IPR006336">
    <property type="entry name" value="GCS2"/>
</dbReference>
<dbReference type="PANTHER" id="PTHR36510:SF3">
    <property type="entry name" value="CONSERVED PROTEIN"/>
    <property type="match status" value="1"/>
</dbReference>
<dbReference type="STRING" id="2340.JV46_06790"/>
<dbReference type="EMBL" id="JRAA01000002">
    <property type="protein sequence ID" value="KHF25354.1"/>
    <property type="molecule type" value="Genomic_DNA"/>
</dbReference>
<sequence length="477" mass="53464">MGQEIESSDFSEADYDAFAARLKEETELLGEMLSDDCQGTCFDDGSWVGGYELETWLVDADGMPAASNGEFLNHLGSEDAVAELARFNVEFNAPPSRLTGNLLSHMQVQLEQLWQSGQQVAEGLDTSLLATGILPTVEQRDLVLANMSDSTRYQALNQQVLRLREGRAIHLDIKGSEHLQMTHHDVMLEAATTSFQIHLQFPHHLGARIYNASKIVSAPLIAASANSPFLFQYSLWDETRIPLFEQSVPVGASDYSQRVSFGVRYADESLFEIFDANLKRYPIMLPMLIDAKPEEFAHLRLHNGTIWRWNRPLIGFNRDGTPHLRIEQRVVPAGPTLSDQVANIAFYYGMVVAMAHMPDAPEKKLPFAASRDNFYAAARASLSASVNWLDGRQVGMQKLVLDELLPLASQGLEQLGIDQDDAEHYLSIVRERVASGQTGAAWQRQWVSEHGKEWRQLVLAYQERQQAGKPVHTWTLN</sequence>
<comment type="caution">
    <text evidence="1">The sequence shown here is derived from an EMBL/GenBank/DDBJ whole genome shotgun (WGS) entry which is preliminary data.</text>
</comment>
<organism evidence="1 3">
    <name type="scientific">Solemya velum gill symbiont</name>
    <dbReference type="NCBI Taxonomy" id="2340"/>
    <lineage>
        <taxon>Bacteria</taxon>
        <taxon>Pseudomonadati</taxon>
        <taxon>Pseudomonadota</taxon>
        <taxon>Gammaproteobacteria</taxon>
        <taxon>sulfur-oxidizing symbionts</taxon>
    </lineage>
</organism>
<dbReference type="eggNOG" id="COG2170">
    <property type="taxonomic scope" value="Bacteria"/>
</dbReference>
<evidence type="ECO:0000313" key="3">
    <source>
        <dbReference type="Proteomes" id="UP000030856"/>
    </source>
</evidence>
<dbReference type="PANTHER" id="PTHR36510">
    <property type="entry name" value="GLUTAMATE--CYSTEINE LIGASE 2-RELATED"/>
    <property type="match status" value="1"/>
</dbReference>
<keyword evidence="2" id="KW-0436">Ligase</keyword>
<dbReference type="GeneID" id="86991577"/>
<reference evidence="1 3" key="1">
    <citation type="journal article" date="2014" name="BMC Genomics">
        <title>The genome of the intracellular bacterium of the coastal bivalve, Solemya velum: a blueprint for thriving in and out of symbiosis.</title>
        <authorList>
            <person name="Dmytrenko O."/>
            <person name="Russell S.L."/>
            <person name="Loo W.T."/>
            <person name="Fontanez K.M."/>
            <person name="Liao L."/>
            <person name="Roeselers G."/>
            <person name="Sharma R."/>
            <person name="Stewart F.J."/>
            <person name="Newton I.L."/>
            <person name="Woyke T."/>
            <person name="Wu D."/>
            <person name="Lang J.M."/>
            <person name="Eisen J.A."/>
            <person name="Cavanaugh C.M."/>
        </authorList>
    </citation>
    <scope>NUCLEOTIDE SEQUENCE [LARGE SCALE GENOMIC DNA]</scope>
    <source>
        <strain evidence="1 3">WH</strain>
    </source>
</reference>
<protein>
    <submittedName>
        <fullName evidence="2">Glutamate--cysteine ligase</fullName>
    </submittedName>
</protein>
<evidence type="ECO:0000313" key="2">
    <source>
        <dbReference type="EMBL" id="OOY35110.1"/>
    </source>
</evidence>
<dbReference type="Gene3D" id="3.30.590.20">
    <property type="match status" value="1"/>
</dbReference>
<keyword evidence="3" id="KW-1185">Reference proteome</keyword>
<dbReference type="RefSeq" id="WP_043117583.1">
    <property type="nucleotide sequence ID" value="NZ_JRAA01000002.1"/>
</dbReference>
<gene>
    <name evidence="2" type="ORF">BOV88_06210</name>
    <name evidence="1" type="ORF">JV46_06790</name>
</gene>
<dbReference type="PATRIC" id="fig|2340.3.peg.1975"/>
<proteinExistence type="predicted"/>
<dbReference type="AlphaFoldDB" id="A0A0B0HBY8"/>
<accession>A0A0B0HBY8</accession>
<dbReference type="Proteomes" id="UP000190962">
    <property type="component" value="Unassembled WGS sequence"/>
</dbReference>
<evidence type="ECO:0000313" key="4">
    <source>
        <dbReference type="Proteomes" id="UP000190962"/>
    </source>
</evidence>
<dbReference type="InterPro" id="IPR014746">
    <property type="entry name" value="Gln_synth/guanido_kin_cat_dom"/>
</dbReference>
<dbReference type="OrthoDB" id="240589at2"/>
<dbReference type="Proteomes" id="UP000030856">
    <property type="component" value="Unassembled WGS sequence"/>
</dbReference>
<reference evidence="2 4" key="2">
    <citation type="submission" date="2016-11" db="EMBL/GenBank/DDBJ databases">
        <title>Mixed transmission modes and dynamic genome evolution in an obligate animal-bacterial symbiosis.</title>
        <authorList>
            <person name="Russell S.L."/>
            <person name="Corbett-Detig R.B."/>
            <person name="Cavanaugh C.M."/>
        </authorList>
    </citation>
    <scope>NUCLEOTIDE SEQUENCE [LARGE SCALE GENOMIC DNA]</scope>
    <source>
        <strain evidence="2">MA-KB16</strain>
    </source>
</reference>